<dbReference type="EMBL" id="JBJJXI010000002">
    <property type="protein sequence ID" value="KAL3407771.1"/>
    <property type="molecule type" value="Genomic_DNA"/>
</dbReference>
<sequence length="256" mass="29873">MLLTRFFCKNVPITLRFFSTSSRARPLCTKLPLNRQSSANFLKNRINQRQCRHCSSESQKNHVLLPALTDDQKLVWPAFFKTWKSFFTSNFVITPQLDKDFNIQDFSEGAKQALSVVTKALASEDYDSISDLVSGDCLQKLRQKISSLTPQQRFLIAVEKEDIYITFPYDIEVISGRDNNGQEYKFGEVMFIFHSLRGLNRMRLENREPPLNMGMLPEYQRLMFVSNCKFVKNFLKEDSIWTIKSLNHFMPINLEN</sequence>
<comment type="caution">
    <text evidence="1">The sequence shown here is derived from an EMBL/GenBank/DDBJ whole genome shotgun (WGS) entry which is preliminary data.</text>
</comment>
<name>A0ABD2XTC4_9HYME</name>
<dbReference type="SUPFAM" id="SSF54427">
    <property type="entry name" value="NTF2-like"/>
    <property type="match status" value="1"/>
</dbReference>
<organism evidence="1 2">
    <name type="scientific">Trichogramma kaykai</name>
    <dbReference type="NCBI Taxonomy" id="54128"/>
    <lineage>
        <taxon>Eukaryota</taxon>
        <taxon>Metazoa</taxon>
        <taxon>Ecdysozoa</taxon>
        <taxon>Arthropoda</taxon>
        <taxon>Hexapoda</taxon>
        <taxon>Insecta</taxon>
        <taxon>Pterygota</taxon>
        <taxon>Neoptera</taxon>
        <taxon>Endopterygota</taxon>
        <taxon>Hymenoptera</taxon>
        <taxon>Apocrita</taxon>
        <taxon>Proctotrupomorpha</taxon>
        <taxon>Chalcidoidea</taxon>
        <taxon>Trichogrammatidae</taxon>
        <taxon>Trichogramma</taxon>
    </lineage>
</organism>
<evidence type="ECO:0000313" key="2">
    <source>
        <dbReference type="Proteomes" id="UP001627154"/>
    </source>
</evidence>
<evidence type="ECO:0008006" key="3">
    <source>
        <dbReference type="Google" id="ProtNLM"/>
    </source>
</evidence>
<dbReference type="Gene3D" id="3.10.450.240">
    <property type="match status" value="1"/>
</dbReference>
<dbReference type="InterPro" id="IPR032710">
    <property type="entry name" value="NTF2-like_dom_sf"/>
</dbReference>
<gene>
    <name evidence="1" type="ORF">TKK_000030</name>
</gene>
<dbReference type="Proteomes" id="UP001627154">
    <property type="component" value="Unassembled WGS sequence"/>
</dbReference>
<keyword evidence="2" id="KW-1185">Reference proteome</keyword>
<dbReference type="PANTHER" id="PTHR13333">
    <property type="entry name" value="M-AAA PROTEASE-INTERACTING PROTEIN 1, MITOCHONDRIAL"/>
    <property type="match status" value="1"/>
</dbReference>
<dbReference type="PANTHER" id="PTHR13333:SF5">
    <property type="entry name" value="M-AAA PROTEASE-INTERACTING PROTEIN 1, MITOCHONDRIAL"/>
    <property type="match status" value="1"/>
</dbReference>
<reference evidence="1 2" key="1">
    <citation type="journal article" date="2024" name="bioRxiv">
        <title>A reference genome for Trichogramma kaykai: A tiny desert-dwelling parasitoid wasp with competing sex-ratio distorters.</title>
        <authorList>
            <person name="Culotta J."/>
            <person name="Lindsey A.R."/>
        </authorList>
    </citation>
    <scope>NUCLEOTIDE SEQUENCE [LARGE SCALE GENOMIC DNA]</scope>
    <source>
        <strain evidence="1 2">KSX58</strain>
    </source>
</reference>
<proteinExistence type="predicted"/>
<accession>A0ABD2XTC4</accession>
<dbReference type="AlphaFoldDB" id="A0ABD2XTC4"/>
<protein>
    <recommendedName>
        <fullName evidence="3">Tim44-like domain-containing protein</fullName>
    </recommendedName>
</protein>
<evidence type="ECO:0000313" key="1">
    <source>
        <dbReference type="EMBL" id="KAL3407771.1"/>
    </source>
</evidence>